<dbReference type="CDD" id="cd00067">
    <property type="entry name" value="GAL4"/>
    <property type="match status" value="1"/>
</dbReference>
<keyword evidence="4" id="KW-0804">Transcription</keyword>
<name>A0AAE8SZQ0_9PEZI</name>
<dbReference type="Pfam" id="PF00172">
    <property type="entry name" value="Zn_clus"/>
    <property type="match status" value="1"/>
</dbReference>
<organism evidence="8 9">
    <name type="scientific">Cephalotrichum gorgonifer</name>
    <dbReference type="NCBI Taxonomy" id="2041049"/>
    <lineage>
        <taxon>Eukaryota</taxon>
        <taxon>Fungi</taxon>
        <taxon>Dikarya</taxon>
        <taxon>Ascomycota</taxon>
        <taxon>Pezizomycotina</taxon>
        <taxon>Sordariomycetes</taxon>
        <taxon>Hypocreomycetidae</taxon>
        <taxon>Microascales</taxon>
        <taxon>Microascaceae</taxon>
        <taxon>Cephalotrichum</taxon>
    </lineage>
</organism>
<evidence type="ECO:0000259" key="7">
    <source>
        <dbReference type="PROSITE" id="PS50048"/>
    </source>
</evidence>
<dbReference type="GO" id="GO:0008270">
    <property type="term" value="F:zinc ion binding"/>
    <property type="evidence" value="ECO:0007669"/>
    <property type="project" value="InterPro"/>
</dbReference>
<evidence type="ECO:0000313" key="9">
    <source>
        <dbReference type="Proteomes" id="UP001187682"/>
    </source>
</evidence>
<feature type="region of interest" description="Disordered" evidence="6">
    <location>
        <begin position="1"/>
        <end position="45"/>
    </location>
</feature>
<evidence type="ECO:0000256" key="3">
    <source>
        <dbReference type="ARBA" id="ARBA00023125"/>
    </source>
</evidence>
<feature type="compositionally biased region" description="Polar residues" evidence="6">
    <location>
        <begin position="146"/>
        <end position="161"/>
    </location>
</feature>
<reference evidence="8" key="1">
    <citation type="submission" date="2018-03" db="EMBL/GenBank/DDBJ databases">
        <authorList>
            <person name="Guldener U."/>
        </authorList>
    </citation>
    <scope>NUCLEOTIDE SEQUENCE</scope>
</reference>
<dbReference type="PROSITE" id="PS50048">
    <property type="entry name" value="ZN2_CY6_FUNGAL_2"/>
    <property type="match status" value="1"/>
</dbReference>
<sequence length="682" mass="75752">MKRTSEEAALDASPQARSTVRLDSRLPQLGEQGSPGFHSSFNGEGSANEIASLQQAIPRISRKIKACASCRKQKVRCLMDASGPPCRRCEEKDLSCVLNKSLQTLINERLPSTDTLLQDLETIHSGVQRALQALDLPPVRPLRSSKFTASATSHTPHSADTTFLGDDGPSCDSSPNLSPEHDDDLPDVPIHSVYHLTKLRALRGPESSSDAVRPGDLADDGLRGHMPNDLISQGLVTLEDAERLFHLFTTSLDHYMYGVGSRYKTLSALRRNSPILAAAILTVAAMHDPGSNKIYPLFNREFRRLMTASLFDRRVDRDHLRALGIASYWLHDTAWMMSGIASRRAAECDVMSHYRELGAAENSENAADFVRIWYVIYICDQHLATLYGRQSARRVDAAIEGWEALISRAGATVGDERLVSQVALLTIIRDIRELLGSDTDRPVPAVFSAQIRGFASQLDQWVGRWTTQFPEVQQGFGAFPRKGAQFHFFFAKLYLYSHVFRGIRNSTVAPHFYQEARGAVFAATSILEMIINDPDVRAALVGLPCYVQSMIGFACMFLAKLTSSVHGRELVEREIVTDLVSRLVVVYRGTPVGKWHLVHLMADGLEKMIAILEGEAGVRAREMQQWPREHANDDNYVDMGVQLDMIMNLDSQLMMDIGIGLGPSYAFMGGDFMGFDEHHSSM</sequence>
<dbReference type="InterPro" id="IPR001138">
    <property type="entry name" value="Zn2Cys6_DnaBD"/>
</dbReference>
<keyword evidence="3" id="KW-0238">DNA-binding</keyword>
<keyword evidence="2" id="KW-0805">Transcription regulation</keyword>
<dbReference type="InterPro" id="IPR036864">
    <property type="entry name" value="Zn2-C6_fun-type_DNA-bd_sf"/>
</dbReference>
<dbReference type="AlphaFoldDB" id="A0AAE8SZQ0"/>
<dbReference type="PROSITE" id="PS00463">
    <property type="entry name" value="ZN2_CY6_FUNGAL_1"/>
    <property type="match status" value="1"/>
</dbReference>
<dbReference type="GO" id="GO:0000976">
    <property type="term" value="F:transcription cis-regulatory region binding"/>
    <property type="evidence" value="ECO:0007669"/>
    <property type="project" value="TreeGrafter"/>
</dbReference>
<evidence type="ECO:0000256" key="5">
    <source>
        <dbReference type="ARBA" id="ARBA00023242"/>
    </source>
</evidence>
<keyword evidence="5" id="KW-0539">Nucleus</keyword>
<dbReference type="Proteomes" id="UP001187682">
    <property type="component" value="Unassembled WGS sequence"/>
</dbReference>
<dbReference type="GO" id="GO:0000981">
    <property type="term" value="F:DNA-binding transcription factor activity, RNA polymerase II-specific"/>
    <property type="evidence" value="ECO:0007669"/>
    <property type="project" value="InterPro"/>
</dbReference>
<evidence type="ECO:0000256" key="4">
    <source>
        <dbReference type="ARBA" id="ARBA00023163"/>
    </source>
</evidence>
<evidence type="ECO:0000256" key="6">
    <source>
        <dbReference type="SAM" id="MobiDB-lite"/>
    </source>
</evidence>
<feature type="domain" description="Zn(2)-C6 fungal-type" evidence="7">
    <location>
        <begin position="66"/>
        <end position="98"/>
    </location>
</feature>
<proteinExistence type="predicted"/>
<dbReference type="Gene3D" id="4.10.240.10">
    <property type="entry name" value="Zn(2)-C6 fungal-type DNA-binding domain"/>
    <property type="match status" value="1"/>
</dbReference>
<accession>A0AAE8SZQ0</accession>
<gene>
    <name evidence="8" type="ORF">DNG_09878</name>
</gene>
<dbReference type="SMART" id="SM00066">
    <property type="entry name" value="GAL4"/>
    <property type="match status" value="1"/>
</dbReference>
<evidence type="ECO:0000256" key="1">
    <source>
        <dbReference type="ARBA" id="ARBA00004123"/>
    </source>
</evidence>
<comment type="caution">
    <text evidence="8">The sequence shown here is derived from an EMBL/GenBank/DDBJ whole genome shotgun (WGS) entry which is preliminary data.</text>
</comment>
<feature type="region of interest" description="Disordered" evidence="6">
    <location>
        <begin position="204"/>
        <end position="224"/>
    </location>
</feature>
<dbReference type="GO" id="GO:0005634">
    <property type="term" value="C:nucleus"/>
    <property type="evidence" value="ECO:0007669"/>
    <property type="project" value="UniProtKB-SubCell"/>
</dbReference>
<dbReference type="PANTHER" id="PTHR31845">
    <property type="entry name" value="FINGER DOMAIN PROTEIN, PUTATIVE-RELATED"/>
    <property type="match status" value="1"/>
</dbReference>
<evidence type="ECO:0000256" key="2">
    <source>
        <dbReference type="ARBA" id="ARBA00023015"/>
    </source>
</evidence>
<evidence type="ECO:0000313" key="8">
    <source>
        <dbReference type="EMBL" id="SPO07184.1"/>
    </source>
</evidence>
<keyword evidence="9" id="KW-1185">Reference proteome</keyword>
<dbReference type="SUPFAM" id="SSF57701">
    <property type="entry name" value="Zn2/Cys6 DNA-binding domain"/>
    <property type="match status" value="1"/>
</dbReference>
<comment type="subcellular location">
    <subcellularLocation>
        <location evidence="1">Nucleus</location>
    </subcellularLocation>
</comment>
<feature type="region of interest" description="Disordered" evidence="6">
    <location>
        <begin position="146"/>
        <end position="186"/>
    </location>
</feature>
<dbReference type="CDD" id="cd12148">
    <property type="entry name" value="fungal_TF_MHR"/>
    <property type="match status" value="1"/>
</dbReference>
<dbReference type="EMBL" id="ONZQ02000019">
    <property type="protein sequence ID" value="SPO07184.1"/>
    <property type="molecule type" value="Genomic_DNA"/>
</dbReference>
<protein>
    <recommendedName>
        <fullName evidence="7">Zn(2)-C6 fungal-type domain-containing protein</fullName>
    </recommendedName>
</protein>
<dbReference type="PANTHER" id="PTHR31845:SF17">
    <property type="entry name" value="ZN(II)2CYS6 TRANSCRIPTION FACTOR (EUROFUNG)"/>
    <property type="match status" value="1"/>
</dbReference>
<dbReference type="InterPro" id="IPR051089">
    <property type="entry name" value="prtT"/>
</dbReference>